<dbReference type="NCBIfam" id="TIGR00277">
    <property type="entry name" value="HDIG"/>
    <property type="match status" value="1"/>
</dbReference>
<keyword evidence="3" id="KW-1185">Reference proteome</keyword>
<dbReference type="InterPro" id="IPR003607">
    <property type="entry name" value="HD/PDEase_dom"/>
</dbReference>
<dbReference type="EMBL" id="SOBG01000002">
    <property type="protein sequence ID" value="TDT71792.1"/>
    <property type="molecule type" value="Genomic_DNA"/>
</dbReference>
<dbReference type="Pfam" id="PF08668">
    <property type="entry name" value="HDOD"/>
    <property type="match status" value="1"/>
</dbReference>
<dbReference type="RefSeq" id="WP_134112388.1">
    <property type="nucleotide sequence ID" value="NZ_SOBG01000002.1"/>
</dbReference>
<dbReference type="SUPFAM" id="SSF109604">
    <property type="entry name" value="HD-domain/PDEase-like"/>
    <property type="match status" value="1"/>
</dbReference>
<evidence type="ECO:0000313" key="3">
    <source>
        <dbReference type="Proteomes" id="UP000294678"/>
    </source>
</evidence>
<proteinExistence type="predicted"/>
<evidence type="ECO:0000259" key="1">
    <source>
        <dbReference type="PROSITE" id="PS51833"/>
    </source>
</evidence>
<dbReference type="Proteomes" id="UP000294678">
    <property type="component" value="Unassembled WGS sequence"/>
</dbReference>
<evidence type="ECO:0000313" key="2">
    <source>
        <dbReference type="EMBL" id="TDT71792.1"/>
    </source>
</evidence>
<name>A0AA46DZF9_9FUSO</name>
<sequence length="287" mass="32083">MSNTTDIKKVIDKLDDLPTLPIIIQQILALLDNPNSTAKDINEVIRSDQSLTIQTLKLVNSSYYGFPRKIGTVTEAIVVLGFDTVRSLVLSASVCKMYEGGSGPFNRENLWVHTLAVAFAARIISKTIKYPQEEIAFVSGLLHDIAKVFEDQLFHDEFIEALTKAKKENRNLHEVEQEILGYDHTKIGKRLSNKWNLPKSITTVIAYHHTPELAINTEDGILPCIVSVADALVRLRKIGDSGNNAKPSLSKKILDALKLKKEDLPVIIRKLEAELEKAETFLELNKS</sequence>
<gene>
    <name evidence="2" type="ORF">EV215_0476</name>
</gene>
<dbReference type="InterPro" id="IPR006675">
    <property type="entry name" value="HDIG_dom"/>
</dbReference>
<reference evidence="2 3" key="1">
    <citation type="submission" date="2019-03" db="EMBL/GenBank/DDBJ databases">
        <title>Genomic Encyclopedia of Type Strains, Phase IV (KMG-IV): sequencing the most valuable type-strain genomes for metagenomic binning, comparative biology and taxonomic classification.</title>
        <authorList>
            <person name="Goeker M."/>
        </authorList>
    </citation>
    <scope>NUCLEOTIDE SEQUENCE [LARGE SCALE GENOMIC DNA]</scope>
    <source>
        <strain evidence="2 3">DSM 100055</strain>
    </source>
</reference>
<dbReference type="SMART" id="SM00471">
    <property type="entry name" value="HDc"/>
    <property type="match status" value="1"/>
</dbReference>
<dbReference type="CDD" id="cd00077">
    <property type="entry name" value="HDc"/>
    <property type="match status" value="1"/>
</dbReference>
<dbReference type="InterPro" id="IPR013976">
    <property type="entry name" value="HDOD"/>
</dbReference>
<feature type="domain" description="HDOD" evidence="1">
    <location>
        <begin position="17"/>
        <end position="211"/>
    </location>
</feature>
<accession>A0AA46DZF9</accession>
<dbReference type="InterPro" id="IPR052340">
    <property type="entry name" value="RNase_Y/CdgJ"/>
</dbReference>
<dbReference type="PANTHER" id="PTHR33525:SF3">
    <property type="entry name" value="RIBONUCLEASE Y"/>
    <property type="match status" value="1"/>
</dbReference>
<comment type="caution">
    <text evidence="2">The sequence shown here is derived from an EMBL/GenBank/DDBJ whole genome shotgun (WGS) entry which is preliminary data.</text>
</comment>
<dbReference type="PROSITE" id="PS51833">
    <property type="entry name" value="HDOD"/>
    <property type="match status" value="1"/>
</dbReference>
<protein>
    <submittedName>
        <fullName evidence="2">Nucleotidyltransferase with HDIG domain</fullName>
    </submittedName>
</protein>
<organism evidence="2 3">
    <name type="scientific">Hypnocyclicus thermotrophus</name>
    <dbReference type="NCBI Taxonomy" id="1627895"/>
    <lineage>
        <taxon>Bacteria</taxon>
        <taxon>Fusobacteriati</taxon>
        <taxon>Fusobacteriota</taxon>
        <taxon>Fusobacteriia</taxon>
        <taxon>Fusobacteriales</taxon>
        <taxon>Fusobacteriaceae</taxon>
        <taxon>Hypnocyclicus</taxon>
    </lineage>
</organism>
<dbReference type="Gene3D" id="1.10.3210.10">
    <property type="entry name" value="Hypothetical protein af1432"/>
    <property type="match status" value="1"/>
</dbReference>
<dbReference type="PANTHER" id="PTHR33525">
    <property type="match status" value="1"/>
</dbReference>
<dbReference type="AlphaFoldDB" id="A0AA46DZF9"/>